<gene>
    <name evidence="1" type="ORF">S06H3_39165</name>
</gene>
<sequence length="72" mass="8368">MIGDIVITEADTCRKYVLPKLYSAGWDDDQIREQKTFTDGRIVVTGDKCIRKKQKRVDYLLSFRKDFPIAVV</sequence>
<dbReference type="EMBL" id="BARV01023930">
    <property type="protein sequence ID" value="GAI42402.1"/>
    <property type="molecule type" value="Genomic_DNA"/>
</dbReference>
<evidence type="ECO:0000313" key="1">
    <source>
        <dbReference type="EMBL" id="GAI42402.1"/>
    </source>
</evidence>
<protein>
    <submittedName>
        <fullName evidence="1">Uncharacterized protein</fullName>
    </submittedName>
</protein>
<dbReference type="Gene3D" id="3.90.1570.30">
    <property type="match status" value="1"/>
</dbReference>
<name>X1NEC9_9ZZZZ</name>
<feature type="non-terminal residue" evidence="1">
    <location>
        <position position="72"/>
    </location>
</feature>
<reference evidence="1" key="1">
    <citation type="journal article" date="2014" name="Front. Microbiol.">
        <title>High frequency of phylogenetically diverse reductive dehalogenase-homologous genes in deep subseafloor sedimentary metagenomes.</title>
        <authorList>
            <person name="Kawai M."/>
            <person name="Futagami T."/>
            <person name="Toyoda A."/>
            <person name="Takaki Y."/>
            <person name="Nishi S."/>
            <person name="Hori S."/>
            <person name="Arai W."/>
            <person name="Tsubouchi T."/>
            <person name="Morono Y."/>
            <person name="Uchiyama I."/>
            <person name="Ito T."/>
            <person name="Fujiyama A."/>
            <person name="Inagaki F."/>
            <person name="Takami H."/>
        </authorList>
    </citation>
    <scope>NUCLEOTIDE SEQUENCE</scope>
    <source>
        <strain evidence="1">Expedition CK06-06</strain>
    </source>
</reference>
<organism evidence="1">
    <name type="scientific">marine sediment metagenome</name>
    <dbReference type="NCBI Taxonomy" id="412755"/>
    <lineage>
        <taxon>unclassified sequences</taxon>
        <taxon>metagenomes</taxon>
        <taxon>ecological metagenomes</taxon>
    </lineage>
</organism>
<comment type="caution">
    <text evidence="1">The sequence shown here is derived from an EMBL/GenBank/DDBJ whole genome shotgun (WGS) entry which is preliminary data.</text>
</comment>
<proteinExistence type="predicted"/>
<dbReference type="AlphaFoldDB" id="X1NEC9"/>
<accession>X1NEC9</accession>